<comment type="subcellular location">
    <subcellularLocation>
        <location evidence="1">Membrane</location>
        <topology evidence="1">Multi-pass membrane protein</topology>
    </subcellularLocation>
</comment>
<feature type="domain" description="ABC-2 type transporter transmembrane" evidence="6">
    <location>
        <begin position="20"/>
        <end position="227"/>
    </location>
</feature>
<comment type="caution">
    <text evidence="7">The sequence shown here is derived from an EMBL/GenBank/DDBJ whole genome shotgun (WGS) entry which is preliminary data.</text>
</comment>
<evidence type="ECO:0000256" key="4">
    <source>
        <dbReference type="ARBA" id="ARBA00023136"/>
    </source>
</evidence>
<dbReference type="RefSeq" id="WP_344639186.1">
    <property type="nucleotide sequence ID" value="NZ_BAAATR010000029.1"/>
</dbReference>
<sequence>MTTLTATAAPARTSSFGRLIALGRAETTLLLRNRTALYMALAMPAAMVLVVHSMLKQMATHKPDLDQHATLISAVAGMILMFVVYYNLTAAYVGRRIALVLKRMRTGEATDLEILGGTAVPSVILALVECVVLGVGGAVVLKLPAPVNPVLLVLGLVLGIALMVVLAAATSAFTKTVESAGISTLPIMLLAQLGSGMMIPLEILPHQLATFCRALPTTPAFQLVRIGWFGTDGSSAATDFLGTWAKALPHLGLAVLWIAVAVWAARRWFRWEPRG</sequence>
<keyword evidence="2 5" id="KW-0812">Transmembrane</keyword>
<organism evidence="7 8">
    <name type="scientific">Kitasatospora cystarginea</name>
    <dbReference type="NCBI Taxonomy" id="58350"/>
    <lineage>
        <taxon>Bacteria</taxon>
        <taxon>Bacillati</taxon>
        <taxon>Actinomycetota</taxon>
        <taxon>Actinomycetes</taxon>
        <taxon>Kitasatosporales</taxon>
        <taxon>Streptomycetaceae</taxon>
        <taxon>Kitasatospora</taxon>
    </lineage>
</organism>
<feature type="transmembrane region" description="Helical" evidence="5">
    <location>
        <begin position="114"/>
        <end position="141"/>
    </location>
</feature>
<feature type="transmembrane region" description="Helical" evidence="5">
    <location>
        <begin position="247"/>
        <end position="265"/>
    </location>
</feature>
<keyword evidence="8" id="KW-1185">Reference proteome</keyword>
<accession>A0ABN3EMS5</accession>
<dbReference type="PANTHER" id="PTHR43027">
    <property type="entry name" value="DOXORUBICIN RESISTANCE ABC TRANSPORTER PERMEASE PROTEIN DRRC-RELATED"/>
    <property type="match status" value="1"/>
</dbReference>
<proteinExistence type="predicted"/>
<evidence type="ECO:0000259" key="6">
    <source>
        <dbReference type="Pfam" id="PF01061"/>
    </source>
</evidence>
<reference evidence="7 8" key="1">
    <citation type="journal article" date="2019" name="Int. J. Syst. Evol. Microbiol.">
        <title>The Global Catalogue of Microorganisms (GCM) 10K type strain sequencing project: providing services to taxonomists for standard genome sequencing and annotation.</title>
        <authorList>
            <consortium name="The Broad Institute Genomics Platform"/>
            <consortium name="The Broad Institute Genome Sequencing Center for Infectious Disease"/>
            <person name="Wu L."/>
            <person name="Ma J."/>
        </authorList>
    </citation>
    <scope>NUCLEOTIDE SEQUENCE [LARGE SCALE GENOMIC DNA]</scope>
    <source>
        <strain evidence="7 8">JCM 7356</strain>
    </source>
</reference>
<dbReference type="Proteomes" id="UP001500305">
    <property type="component" value="Unassembled WGS sequence"/>
</dbReference>
<keyword evidence="4 5" id="KW-0472">Membrane</keyword>
<evidence type="ECO:0000313" key="7">
    <source>
        <dbReference type="EMBL" id="GAA2263423.1"/>
    </source>
</evidence>
<name>A0ABN3EMS5_9ACTN</name>
<dbReference type="Pfam" id="PF01061">
    <property type="entry name" value="ABC2_membrane"/>
    <property type="match status" value="1"/>
</dbReference>
<evidence type="ECO:0000256" key="1">
    <source>
        <dbReference type="ARBA" id="ARBA00004141"/>
    </source>
</evidence>
<dbReference type="EMBL" id="BAAATR010000029">
    <property type="protein sequence ID" value="GAA2263423.1"/>
    <property type="molecule type" value="Genomic_DNA"/>
</dbReference>
<protein>
    <submittedName>
        <fullName evidence="7">ABC transporter permease</fullName>
    </submittedName>
</protein>
<keyword evidence="3 5" id="KW-1133">Transmembrane helix</keyword>
<evidence type="ECO:0000313" key="8">
    <source>
        <dbReference type="Proteomes" id="UP001500305"/>
    </source>
</evidence>
<feature type="transmembrane region" description="Helical" evidence="5">
    <location>
        <begin position="147"/>
        <end position="168"/>
    </location>
</feature>
<feature type="transmembrane region" description="Helical" evidence="5">
    <location>
        <begin position="36"/>
        <end position="55"/>
    </location>
</feature>
<evidence type="ECO:0000256" key="5">
    <source>
        <dbReference type="SAM" id="Phobius"/>
    </source>
</evidence>
<evidence type="ECO:0000256" key="3">
    <source>
        <dbReference type="ARBA" id="ARBA00022989"/>
    </source>
</evidence>
<gene>
    <name evidence="7" type="ORF">GCM10010430_54920</name>
</gene>
<dbReference type="InterPro" id="IPR052902">
    <property type="entry name" value="ABC-2_transporter"/>
</dbReference>
<evidence type="ECO:0000256" key="2">
    <source>
        <dbReference type="ARBA" id="ARBA00022692"/>
    </source>
</evidence>
<dbReference type="PANTHER" id="PTHR43027:SF2">
    <property type="entry name" value="TRANSPORT PERMEASE PROTEIN"/>
    <property type="match status" value="1"/>
</dbReference>
<feature type="transmembrane region" description="Helical" evidence="5">
    <location>
        <begin position="180"/>
        <end position="201"/>
    </location>
</feature>
<feature type="transmembrane region" description="Helical" evidence="5">
    <location>
        <begin position="67"/>
        <end position="93"/>
    </location>
</feature>
<dbReference type="InterPro" id="IPR013525">
    <property type="entry name" value="ABC2_TM"/>
</dbReference>